<evidence type="ECO:0000313" key="3">
    <source>
        <dbReference type="Proteomes" id="UP000827549"/>
    </source>
</evidence>
<evidence type="ECO:0000256" key="1">
    <source>
        <dbReference type="SAM" id="MobiDB-lite"/>
    </source>
</evidence>
<protein>
    <submittedName>
        <fullName evidence="2">Uncharacterized protein</fullName>
    </submittedName>
</protein>
<dbReference type="RefSeq" id="XP_062626455.1">
    <property type="nucleotide sequence ID" value="XM_062770471.1"/>
</dbReference>
<reference evidence="2" key="1">
    <citation type="submission" date="2023-10" db="EMBL/GenBank/DDBJ databases">
        <authorList>
            <person name="Noh H."/>
        </authorList>
    </citation>
    <scope>NUCLEOTIDE SEQUENCE</scope>
    <source>
        <strain evidence="2">DUCC4014</strain>
    </source>
</reference>
<accession>A0AAF0YB68</accession>
<dbReference type="AlphaFoldDB" id="A0AAF0YB68"/>
<keyword evidence="3" id="KW-1185">Reference proteome</keyword>
<feature type="compositionally biased region" description="Basic residues" evidence="1">
    <location>
        <begin position="246"/>
        <end position="255"/>
    </location>
</feature>
<organism evidence="2 3">
    <name type="scientific">Vanrija pseudolonga</name>
    <dbReference type="NCBI Taxonomy" id="143232"/>
    <lineage>
        <taxon>Eukaryota</taxon>
        <taxon>Fungi</taxon>
        <taxon>Dikarya</taxon>
        <taxon>Basidiomycota</taxon>
        <taxon>Agaricomycotina</taxon>
        <taxon>Tremellomycetes</taxon>
        <taxon>Trichosporonales</taxon>
        <taxon>Trichosporonaceae</taxon>
        <taxon>Vanrija</taxon>
    </lineage>
</organism>
<name>A0AAF0YB68_9TREE</name>
<evidence type="ECO:0000313" key="2">
    <source>
        <dbReference type="EMBL" id="WOO80423.1"/>
    </source>
</evidence>
<gene>
    <name evidence="2" type="ORF">LOC62_03G003941</name>
</gene>
<dbReference type="GeneID" id="87807182"/>
<dbReference type="EMBL" id="CP086716">
    <property type="protein sequence ID" value="WOO80423.1"/>
    <property type="molecule type" value="Genomic_DNA"/>
</dbReference>
<dbReference type="Proteomes" id="UP000827549">
    <property type="component" value="Chromosome 3"/>
</dbReference>
<sequence>MDMEVRLTFPPAPAGEPNPLAALRAFAREVDGVRVVAGRKEVRVSLDWGGKDHEESDAAFDAFLACLAPPVSFSLSFPSHSAATRHLFRRPPLGGLRTAALRTLTVQDILEVPSAWELLASSGVTTARTSLCGFTDGDYAQTAARLAANTTLTTFCVDPGCSVLRSCQCWSWVRVSRSAEEGEEGVHALGSLLARNRRLRLRCHAAFAQALLPARVLLLAAASPIAETQRYREVVRAAKVRLASRSRSRSRRRGPLLRVATTTHTPHLSPEWSPTPPARQPPATTTFLSLPPEVVHLILQYVSDDPMALSPAQWGRLFEHAADRSSLAQLATAANTTNAIAAANRPSFARLMSRWLDTGGFVWEQGIPR</sequence>
<feature type="region of interest" description="Disordered" evidence="1">
    <location>
        <begin position="246"/>
        <end position="286"/>
    </location>
</feature>
<proteinExistence type="predicted"/>